<evidence type="ECO:0000313" key="1">
    <source>
        <dbReference type="EMBL" id="KAE9387275.1"/>
    </source>
</evidence>
<dbReference type="EMBL" id="ML769811">
    <property type="protein sequence ID" value="KAE9387275.1"/>
    <property type="molecule type" value="Genomic_DNA"/>
</dbReference>
<gene>
    <name evidence="1" type="ORF">BT96DRAFT_948484</name>
</gene>
<organism evidence="1 2">
    <name type="scientific">Gymnopus androsaceus JB14</name>
    <dbReference type="NCBI Taxonomy" id="1447944"/>
    <lineage>
        <taxon>Eukaryota</taxon>
        <taxon>Fungi</taxon>
        <taxon>Dikarya</taxon>
        <taxon>Basidiomycota</taxon>
        <taxon>Agaricomycotina</taxon>
        <taxon>Agaricomycetes</taxon>
        <taxon>Agaricomycetidae</taxon>
        <taxon>Agaricales</taxon>
        <taxon>Marasmiineae</taxon>
        <taxon>Omphalotaceae</taxon>
        <taxon>Gymnopus</taxon>
    </lineage>
</organism>
<reference evidence="1" key="1">
    <citation type="journal article" date="2019" name="Environ. Microbiol.">
        <title>Fungal ecological strategies reflected in gene transcription - a case study of two litter decomposers.</title>
        <authorList>
            <person name="Barbi F."/>
            <person name="Kohler A."/>
            <person name="Barry K."/>
            <person name="Baskaran P."/>
            <person name="Daum C."/>
            <person name="Fauchery L."/>
            <person name="Ihrmark K."/>
            <person name="Kuo A."/>
            <person name="LaButti K."/>
            <person name="Lipzen A."/>
            <person name="Morin E."/>
            <person name="Grigoriev I.V."/>
            <person name="Henrissat B."/>
            <person name="Lindahl B."/>
            <person name="Martin F."/>
        </authorList>
    </citation>
    <scope>NUCLEOTIDE SEQUENCE</scope>
    <source>
        <strain evidence="1">JB14</strain>
    </source>
</reference>
<sequence length="339" mass="37758">MLGSLLNKLLIAERTTVTPQQLHKPCHQSSTADNPIIPGSFSSFQNRGPQSSGIDSISELNGRMNSLHLDVPHAQIAHNSATAPNIHVKELAFFVSGVTAQLALLFLEELAASSPAQAQDVTPAENRVTTRIVYSSHLVILLYRLPVLSSMDSNALEALATVLVLSATPINMLHHNKTFSTSTKFYKNHGMEIPPMESLEPFATLNMLHALADAKQKVQEREASTIQQLEQQFDFNHHQIFDGDFTAQTEAVQQTLLDEVNTWLEKGMITLRTLEEREQEWRKKQTVGASPSEPGTNHQYQMQEYMWNLFAKMCALYAPLIPTKPIKVDAGDHASFPCF</sequence>
<evidence type="ECO:0000313" key="2">
    <source>
        <dbReference type="Proteomes" id="UP000799118"/>
    </source>
</evidence>
<keyword evidence="2" id="KW-1185">Reference proteome</keyword>
<protein>
    <submittedName>
        <fullName evidence="1">Uncharacterized protein</fullName>
    </submittedName>
</protein>
<accession>A0A6A4GPV6</accession>
<dbReference type="OrthoDB" id="3068786at2759"/>
<name>A0A6A4GPV6_9AGAR</name>
<dbReference type="AlphaFoldDB" id="A0A6A4GPV6"/>
<dbReference type="Proteomes" id="UP000799118">
    <property type="component" value="Unassembled WGS sequence"/>
</dbReference>
<proteinExistence type="predicted"/>